<dbReference type="InterPro" id="IPR017437">
    <property type="entry name" value="ATP-NAD_kinase_PpnK-typ_C"/>
</dbReference>
<sequence length="300" mass="33024">MKKIGLLPNIKKDIGLTNTAMILDWLTKKNCAVNLLETPAKILNRSDLQKNEDEIYRDSDFIIVLGGDGTFLSASRNAAIYDTPILGINLGTLGFLAEVEKKSSLEALQKVLDGEYAVEQRMMLEASVYDRQKDGEKKLICLNDIGITRGSLSRIIDLKIFINDNFVDDYPADGIIISTPTGSTGYNLSAGGPILDPNTNMMVITPICPHSLYARSIVVSDGDVIKVQIGENFGCDVILTIDGQMGYHLSNNDVVTIKKSHYKTSLIKTSNYSFFDILRKKIVGIRSEIGYEGETSVKDS</sequence>
<evidence type="ECO:0000256" key="3">
    <source>
        <dbReference type="ARBA" id="ARBA00022857"/>
    </source>
</evidence>
<accession>A0ABZ2Y4Y3</accession>
<evidence type="ECO:0000256" key="6">
    <source>
        <dbReference type="HAMAP-Rule" id="MF_00361"/>
    </source>
</evidence>
<comment type="catalytic activity">
    <reaction evidence="5 6">
        <text>NAD(+) + ATP = ADP + NADP(+) + H(+)</text>
        <dbReference type="Rhea" id="RHEA:18629"/>
        <dbReference type="ChEBI" id="CHEBI:15378"/>
        <dbReference type="ChEBI" id="CHEBI:30616"/>
        <dbReference type="ChEBI" id="CHEBI:57540"/>
        <dbReference type="ChEBI" id="CHEBI:58349"/>
        <dbReference type="ChEBI" id="CHEBI:456216"/>
        <dbReference type="EC" id="2.7.1.23"/>
    </reaction>
</comment>
<comment type="caution">
    <text evidence="6">Lacks conserved residue(s) required for the propagation of feature annotation.</text>
</comment>
<evidence type="ECO:0000256" key="4">
    <source>
        <dbReference type="ARBA" id="ARBA00023027"/>
    </source>
</evidence>
<keyword evidence="2 6" id="KW-0418">Kinase</keyword>
<evidence type="ECO:0000256" key="2">
    <source>
        <dbReference type="ARBA" id="ARBA00022777"/>
    </source>
</evidence>
<dbReference type="EMBL" id="CP121687">
    <property type="protein sequence ID" value="WZL70407.1"/>
    <property type="molecule type" value="Genomic_DNA"/>
</dbReference>
<dbReference type="GO" id="GO:0016301">
    <property type="term" value="F:kinase activity"/>
    <property type="evidence" value="ECO:0007669"/>
    <property type="project" value="UniProtKB-KW"/>
</dbReference>
<comment type="subcellular location">
    <subcellularLocation>
        <location evidence="6">Cytoplasm</location>
    </subcellularLocation>
</comment>
<dbReference type="Pfam" id="PF01513">
    <property type="entry name" value="NAD_kinase"/>
    <property type="match status" value="1"/>
</dbReference>
<feature type="active site" description="Proton acceptor" evidence="6">
    <location>
        <position position="68"/>
    </location>
</feature>
<dbReference type="Pfam" id="PF20143">
    <property type="entry name" value="NAD_kinase_C"/>
    <property type="match status" value="1"/>
</dbReference>
<keyword evidence="6" id="KW-0067">ATP-binding</keyword>
<comment type="function">
    <text evidence="6">Involved in the regulation of the intracellular balance of NAD and NADP, and is a key enzyme in the biosynthesis of NADP. Catalyzes specifically the phosphorylation on 2'-hydroxyl of the adenosine moiety of NAD to yield NADP.</text>
</comment>
<feature type="binding site" evidence="6">
    <location>
        <position position="173"/>
    </location>
    <ligand>
        <name>NAD(+)</name>
        <dbReference type="ChEBI" id="CHEBI:57540"/>
    </ligand>
</feature>
<evidence type="ECO:0000313" key="8">
    <source>
        <dbReference type="Proteomes" id="UP001486565"/>
    </source>
</evidence>
<dbReference type="Proteomes" id="UP001486565">
    <property type="component" value="Chromosome"/>
</dbReference>
<proteinExistence type="inferred from homology"/>
<dbReference type="Gene3D" id="3.40.50.10330">
    <property type="entry name" value="Probable inorganic polyphosphate/atp-NAD kinase, domain 1"/>
    <property type="match status" value="1"/>
</dbReference>
<dbReference type="InterPro" id="IPR017438">
    <property type="entry name" value="ATP-NAD_kinase_N"/>
</dbReference>
<name>A0ABZ2Y4Y3_9FIRM</name>
<feature type="binding site" evidence="6">
    <location>
        <position position="154"/>
    </location>
    <ligand>
        <name>NAD(+)</name>
        <dbReference type="ChEBI" id="CHEBI:57540"/>
    </ligand>
</feature>
<dbReference type="InterPro" id="IPR016064">
    <property type="entry name" value="NAD/diacylglycerol_kinase_sf"/>
</dbReference>
<keyword evidence="4 6" id="KW-0520">NAD</keyword>
<dbReference type="EC" id="2.7.1.23" evidence="6"/>
<feature type="binding site" evidence="6">
    <location>
        <begin position="184"/>
        <end position="189"/>
    </location>
    <ligand>
        <name>NAD(+)</name>
        <dbReference type="ChEBI" id="CHEBI:57540"/>
    </ligand>
</feature>
<keyword evidence="6" id="KW-0963">Cytoplasm</keyword>
<evidence type="ECO:0000256" key="1">
    <source>
        <dbReference type="ARBA" id="ARBA00022679"/>
    </source>
</evidence>
<dbReference type="PANTHER" id="PTHR20275">
    <property type="entry name" value="NAD KINASE"/>
    <property type="match status" value="1"/>
</dbReference>
<evidence type="ECO:0000256" key="5">
    <source>
        <dbReference type="ARBA" id="ARBA00047925"/>
    </source>
</evidence>
<feature type="binding site" evidence="6">
    <location>
        <position position="244"/>
    </location>
    <ligand>
        <name>NAD(+)</name>
        <dbReference type="ChEBI" id="CHEBI:57540"/>
    </ligand>
</feature>
<reference evidence="7 8" key="1">
    <citation type="submission" date="2023-03" db="EMBL/GenBank/DDBJ databases">
        <title>Novel Species.</title>
        <authorList>
            <person name="Ma S."/>
        </authorList>
    </citation>
    <scope>NUCLEOTIDE SEQUENCE [LARGE SCALE GENOMIC DNA]</scope>
    <source>
        <strain evidence="7 8">LIND6LT2</strain>
    </source>
</reference>
<dbReference type="PANTHER" id="PTHR20275:SF0">
    <property type="entry name" value="NAD KINASE"/>
    <property type="match status" value="1"/>
</dbReference>
<keyword evidence="6" id="KW-0547">Nucleotide-binding</keyword>
<dbReference type="SUPFAM" id="SSF111331">
    <property type="entry name" value="NAD kinase/diacylglycerol kinase-like"/>
    <property type="match status" value="1"/>
</dbReference>
<feature type="binding site" evidence="6">
    <location>
        <begin position="68"/>
        <end position="69"/>
    </location>
    <ligand>
        <name>NAD(+)</name>
        <dbReference type="ChEBI" id="CHEBI:57540"/>
    </ligand>
</feature>
<gene>
    <name evidence="6" type="primary">nadK</name>
    <name evidence="7" type="ORF">QBE51_02420</name>
</gene>
<keyword evidence="3 6" id="KW-0521">NADP</keyword>
<comment type="similarity">
    <text evidence="6">Belongs to the NAD kinase family.</text>
</comment>
<keyword evidence="8" id="KW-1185">Reference proteome</keyword>
<dbReference type="HAMAP" id="MF_00361">
    <property type="entry name" value="NAD_kinase"/>
    <property type="match status" value="1"/>
</dbReference>
<comment type="cofactor">
    <cofactor evidence="6">
        <name>a divalent metal cation</name>
        <dbReference type="ChEBI" id="CHEBI:60240"/>
    </cofactor>
</comment>
<feature type="binding site" evidence="6">
    <location>
        <begin position="143"/>
        <end position="144"/>
    </location>
    <ligand>
        <name>NAD(+)</name>
        <dbReference type="ChEBI" id="CHEBI:57540"/>
    </ligand>
</feature>
<dbReference type="InterPro" id="IPR002504">
    <property type="entry name" value="NADK"/>
</dbReference>
<evidence type="ECO:0000313" key="7">
    <source>
        <dbReference type="EMBL" id="WZL70407.1"/>
    </source>
</evidence>
<keyword evidence="1 6" id="KW-0808">Transferase</keyword>
<dbReference type="Gene3D" id="2.60.200.30">
    <property type="entry name" value="Probable inorganic polyphosphate/atp-NAD kinase, domain 2"/>
    <property type="match status" value="1"/>
</dbReference>
<organism evidence="7 8">
    <name type="scientific">Defluviitalea saccharophila</name>
    <dbReference type="NCBI Taxonomy" id="879970"/>
    <lineage>
        <taxon>Bacteria</taxon>
        <taxon>Bacillati</taxon>
        <taxon>Bacillota</taxon>
        <taxon>Clostridia</taxon>
        <taxon>Lachnospirales</taxon>
        <taxon>Defluviitaleaceae</taxon>
        <taxon>Defluviitalea</taxon>
    </lineage>
</organism>
<dbReference type="RefSeq" id="WP_341877371.1">
    <property type="nucleotide sequence ID" value="NZ_CP121687.1"/>
</dbReference>
<protein>
    <recommendedName>
        <fullName evidence="6">NAD kinase</fullName>
        <ecNumber evidence="6">2.7.1.23</ecNumber>
    </recommendedName>
    <alternativeName>
        <fullName evidence="6">ATP-dependent NAD kinase</fullName>
    </alternativeName>
</protein>